<feature type="region of interest" description="Disordered" evidence="7">
    <location>
        <begin position="76"/>
        <end position="156"/>
    </location>
</feature>
<proteinExistence type="inferred from homology"/>
<keyword evidence="6" id="KW-0539">Nucleus</keyword>
<dbReference type="KEGG" id="nss:113425446"/>
<evidence type="ECO:0000256" key="5">
    <source>
        <dbReference type="ARBA" id="ARBA00023163"/>
    </source>
</evidence>
<dbReference type="GO" id="GO:0000981">
    <property type="term" value="F:DNA-binding transcription factor activity, RNA polymerase II-specific"/>
    <property type="evidence" value="ECO:0007669"/>
    <property type="project" value="TreeGrafter"/>
</dbReference>
<feature type="compositionally biased region" description="Low complexity" evidence="7">
    <location>
        <begin position="112"/>
        <end position="139"/>
    </location>
</feature>
<name>A0A6J1VRX8_9SAUR</name>
<dbReference type="RefSeq" id="XP_026543383.1">
    <property type="nucleotide sequence ID" value="XM_026687598.1"/>
</dbReference>
<keyword evidence="4" id="KW-0238">DNA-binding</keyword>
<dbReference type="GO" id="GO:0016020">
    <property type="term" value="C:membrane"/>
    <property type="evidence" value="ECO:0007669"/>
    <property type="project" value="UniProtKB-SubCell"/>
</dbReference>
<sequence>MPVGSRLVSLMVGQKRKEEESHWATVVAMAIIDWVEVGADAGLYSCLDNDGDVAAELFPCLEHSIMDSNGIPSAQFGDGFDLDMETMPPDPPWDPLQESLFPELQVKSEPVSPASSHCSDSSVASSDSSAAGSSSAELSEQVTGPDDVIGVKTEHPPTPPCMFGDVLLPPFGTVHINVVPASETGMLGRIV</sequence>
<comment type="subcellular location">
    <subcellularLocation>
        <location evidence="1">Membrane</location>
        <topology evidence="1">Single-pass membrane protein</topology>
    </subcellularLocation>
</comment>
<evidence type="ECO:0000256" key="7">
    <source>
        <dbReference type="SAM" id="MobiDB-lite"/>
    </source>
</evidence>
<evidence type="ECO:0000256" key="2">
    <source>
        <dbReference type="ARBA" id="ARBA00009050"/>
    </source>
</evidence>
<evidence type="ECO:0000256" key="4">
    <source>
        <dbReference type="ARBA" id="ARBA00023125"/>
    </source>
</evidence>
<evidence type="ECO:0000256" key="1">
    <source>
        <dbReference type="ARBA" id="ARBA00004167"/>
    </source>
</evidence>
<dbReference type="AlphaFoldDB" id="A0A6J1VRX8"/>
<protein>
    <submittedName>
        <fullName evidence="9">Cyclic AMP-dependent transcription factor ATF-6 beta-like isoform X1</fullName>
    </submittedName>
</protein>
<accession>A0A6J1VRX8</accession>
<gene>
    <name evidence="9" type="primary">LOC113425446</name>
</gene>
<dbReference type="PANTHER" id="PTHR46164">
    <property type="entry name" value="ATF6, ISOFORM C"/>
    <property type="match status" value="1"/>
</dbReference>
<dbReference type="GO" id="GO:0005634">
    <property type="term" value="C:nucleus"/>
    <property type="evidence" value="ECO:0007669"/>
    <property type="project" value="TreeGrafter"/>
</dbReference>
<evidence type="ECO:0000256" key="3">
    <source>
        <dbReference type="ARBA" id="ARBA00023015"/>
    </source>
</evidence>
<dbReference type="PANTHER" id="PTHR46164:SF2">
    <property type="entry name" value="CYCLIC AMP-DEPENDENT TRANSCRIPTION FACTOR ATF-6 BETA"/>
    <property type="match status" value="1"/>
</dbReference>
<organism evidence="8 9">
    <name type="scientific">Notechis scutatus</name>
    <name type="common">mainland tiger snake</name>
    <dbReference type="NCBI Taxonomy" id="8663"/>
    <lineage>
        <taxon>Eukaryota</taxon>
        <taxon>Metazoa</taxon>
        <taxon>Chordata</taxon>
        <taxon>Craniata</taxon>
        <taxon>Vertebrata</taxon>
        <taxon>Euteleostomi</taxon>
        <taxon>Lepidosauria</taxon>
        <taxon>Squamata</taxon>
        <taxon>Bifurcata</taxon>
        <taxon>Unidentata</taxon>
        <taxon>Episquamata</taxon>
        <taxon>Toxicofera</taxon>
        <taxon>Serpentes</taxon>
        <taxon>Colubroidea</taxon>
        <taxon>Elapidae</taxon>
        <taxon>Hydrophiinae</taxon>
        <taxon>Notechis</taxon>
    </lineage>
</organism>
<keyword evidence="3" id="KW-0805">Transcription regulation</keyword>
<keyword evidence="5" id="KW-0804">Transcription</keyword>
<comment type="similarity">
    <text evidence="2">Belongs to the bZIP family. ATF subfamily.</text>
</comment>
<reference evidence="9" key="1">
    <citation type="submission" date="2025-08" db="UniProtKB">
        <authorList>
            <consortium name="RefSeq"/>
        </authorList>
    </citation>
    <scope>IDENTIFICATION</scope>
</reference>
<keyword evidence="8" id="KW-1185">Reference proteome</keyword>
<dbReference type="GeneID" id="113425446"/>
<evidence type="ECO:0000256" key="6">
    <source>
        <dbReference type="ARBA" id="ARBA00023242"/>
    </source>
</evidence>
<dbReference type="GO" id="GO:0000978">
    <property type="term" value="F:RNA polymerase II cis-regulatory region sequence-specific DNA binding"/>
    <property type="evidence" value="ECO:0007669"/>
    <property type="project" value="TreeGrafter"/>
</dbReference>
<dbReference type="GO" id="GO:0030968">
    <property type="term" value="P:endoplasmic reticulum unfolded protein response"/>
    <property type="evidence" value="ECO:0007669"/>
    <property type="project" value="TreeGrafter"/>
</dbReference>
<dbReference type="InterPro" id="IPR051882">
    <property type="entry name" value="ATF_bZIP_TF"/>
</dbReference>
<evidence type="ECO:0000313" key="8">
    <source>
        <dbReference type="Proteomes" id="UP000504612"/>
    </source>
</evidence>
<evidence type="ECO:0000313" key="9">
    <source>
        <dbReference type="RefSeq" id="XP_026543383.1"/>
    </source>
</evidence>
<dbReference type="Proteomes" id="UP000504612">
    <property type="component" value="Unplaced"/>
</dbReference>